<gene>
    <name evidence="4" type="ORF">SAMN02910314_00016</name>
</gene>
<dbReference type="PANTHER" id="PTHR10491:SF4">
    <property type="entry name" value="METHIONINE ADENOSYLTRANSFERASE 2 SUBUNIT BETA"/>
    <property type="match status" value="1"/>
</dbReference>
<dbReference type="Proteomes" id="UP000182975">
    <property type="component" value="Unassembled WGS sequence"/>
</dbReference>
<dbReference type="EMBL" id="FOEC01000001">
    <property type="protein sequence ID" value="SEO36849.1"/>
    <property type="molecule type" value="Genomic_DNA"/>
</dbReference>
<dbReference type="Gene3D" id="3.90.25.10">
    <property type="entry name" value="UDP-galactose 4-epimerase, domain 1"/>
    <property type="match status" value="1"/>
</dbReference>
<proteinExistence type="inferred from homology"/>
<dbReference type="GO" id="GO:0008831">
    <property type="term" value="F:dTDP-4-dehydrorhamnose reductase activity"/>
    <property type="evidence" value="ECO:0007669"/>
    <property type="project" value="UniProtKB-EC"/>
</dbReference>
<keyword evidence="5" id="KW-1185">Reference proteome</keyword>
<dbReference type="PATRIC" id="fig|79604.3.peg.1825"/>
<dbReference type="InterPro" id="IPR005913">
    <property type="entry name" value="dTDP_dehydrorham_reduct"/>
</dbReference>
<dbReference type="InterPro" id="IPR029903">
    <property type="entry name" value="RmlD-like-bd"/>
</dbReference>
<evidence type="ECO:0000313" key="4">
    <source>
        <dbReference type="EMBL" id="SEO36849.1"/>
    </source>
</evidence>
<dbReference type="SUPFAM" id="SSF51735">
    <property type="entry name" value="NAD(P)-binding Rossmann-fold domains"/>
    <property type="match status" value="1"/>
</dbReference>
<dbReference type="EC" id="1.1.1.133" evidence="2"/>
<dbReference type="CDD" id="cd05254">
    <property type="entry name" value="dTDP_HR_like_SDR_e"/>
    <property type="match status" value="1"/>
</dbReference>
<comment type="pathway">
    <text evidence="2">Carbohydrate biosynthesis; dTDP-L-rhamnose biosynthesis.</text>
</comment>
<dbReference type="OrthoDB" id="9803892at2"/>
<sequence>MGTRYNDVWVTGSTGYLGREIAHRLANRGYTVYGTDQDVDITDFDQVKEFVRRNRPQVVVNCAGMRRTLVTPQNKNEAIKVNGLGPRNLAIATASIDSLLVQFSSDDVFSRIMDEPVDEFDAPVPDTTYGKSKLVGENFIRELNPRHIIIRSSWLYHADGGDMGEMVVSAMEGRPLSRRVDQIACPTSVRTVCHFLMRAIQAHEYGLFHVVSSGSCTRLEFAREVYRLLGADPQLVTAAESDKATAQNIILEPLMVQMTGVTELPTWQQDLEGYLKRVGLIPEGGAR</sequence>
<dbReference type="Gene3D" id="3.40.50.720">
    <property type="entry name" value="NAD(P)-binding Rossmann-like Domain"/>
    <property type="match status" value="1"/>
</dbReference>
<dbReference type="AlphaFoldDB" id="A0A172RZS7"/>
<comment type="similarity">
    <text evidence="1 2">Belongs to the dTDP-4-dehydrorhamnose reductase family.</text>
</comment>
<dbReference type="RefSeq" id="WP_066664204.1">
    <property type="nucleotide sequence ID" value="NZ_CP011402.1"/>
</dbReference>
<evidence type="ECO:0000259" key="3">
    <source>
        <dbReference type="Pfam" id="PF04321"/>
    </source>
</evidence>
<evidence type="ECO:0000256" key="1">
    <source>
        <dbReference type="ARBA" id="ARBA00010944"/>
    </source>
</evidence>
<dbReference type="PANTHER" id="PTHR10491">
    <property type="entry name" value="DTDP-4-DEHYDRORHAMNOSE REDUCTASE"/>
    <property type="match status" value="1"/>
</dbReference>
<keyword evidence="2" id="KW-0560">Oxidoreductase</keyword>
<evidence type="ECO:0000313" key="5">
    <source>
        <dbReference type="Proteomes" id="UP000182975"/>
    </source>
</evidence>
<comment type="function">
    <text evidence="2">Catalyzes the reduction of dTDP-6-deoxy-L-lyxo-4-hexulose to yield dTDP-L-rhamnose.</text>
</comment>
<reference evidence="5" key="1">
    <citation type="submission" date="2016-10" db="EMBL/GenBank/DDBJ databases">
        <authorList>
            <person name="Varghese N."/>
        </authorList>
    </citation>
    <scope>NUCLEOTIDE SEQUENCE [LARGE SCALE GENOMIC DNA]</scope>
    <source>
        <strain evidence="5">DSM 21843</strain>
    </source>
</reference>
<protein>
    <recommendedName>
        <fullName evidence="2">dTDP-4-dehydrorhamnose reductase</fullName>
        <ecNumber evidence="2">1.1.1.133</ecNumber>
    </recommendedName>
</protein>
<dbReference type="GO" id="GO:0019305">
    <property type="term" value="P:dTDP-rhamnose biosynthetic process"/>
    <property type="evidence" value="ECO:0007669"/>
    <property type="project" value="UniProtKB-UniPathway"/>
</dbReference>
<dbReference type="STRING" id="79604.AAY81_09095"/>
<keyword evidence="2" id="KW-0521">NADP</keyword>
<evidence type="ECO:0000256" key="2">
    <source>
        <dbReference type="RuleBase" id="RU364082"/>
    </source>
</evidence>
<dbReference type="UniPathway" id="UPA00124"/>
<dbReference type="KEGG" id="ddt:AAY81_09095"/>
<dbReference type="InterPro" id="IPR036291">
    <property type="entry name" value="NAD(P)-bd_dom_sf"/>
</dbReference>
<dbReference type="GO" id="GO:0005829">
    <property type="term" value="C:cytosol"/>
    <property type="evidence" value="ECO:0007669"/>
    <property type="project" value="TreeGrafter"/>
</dbReference>
<feature type="domain" description="RmlD-like substrate binding" evidence="3">
    <location>
        <begin position="8"/>
        <end position="278"/>
    </location>
</feature>
<dbReference type="Pfam" id="PF04321">
    <property type="entry name" value="RmlD_sub_bind"/>
    <property type="match status" value="1"/>
</dbReference>
<name>A0A172RZS7_9ACTN</name>
<accession>A0A172RZS7</accession>
<organism evidence="4 5">
    <name type="scientific">Denitrobacterium detoxificans</name>
    <dbReference type="NCBI Taxonomy" id="79604"/>
    <lineage>
        <taxon>Bacteria</taxon>
        <taxon>Bacillati</taxon>
        <taxon>Actinomycetota</taxon>
        <taxon>Coriobacteriia</taxon>
        <taxon>Eggerthellales</taxon>
        <taxon>Eggerthellaceae</taxon>
        <taxon>Denitrobacterium</taxon>
    </lineage>
</organism>